<protein>
    <recommendedName>
        <fullName evidence="2">Collagen-like protein</fullName>
    </recommendedName>
</protein>
<evidence type="ECO:0000313" key="1">
    <source>
        <dbReference type="EMBL" id="BFG69135.1"/>
    </source>
</evidence>
<reference evidence="1" key="1">
    <citation type="submission" date="2024-02" db="EMBL/GenBank/DDBJ databases">
        <title>Sediminibacterium planktonica sp. nov. and Sediminibacterium longus sp. nov., isolated from surface lake and river water.</title>
        <authorList>
            <person name="Watanabe K."/>
            <person name="Takemine S."/>
            <person name="Ishii Y."/>
            <person name="Ogata Y."/>
            <person name="Shindo C."/>
            <person name="Suda W."/>
        </authorList>
    </citation>
    <scope>NUCLEOTIDE SEQUENCE</scope>
    <source>
        <strain evidence="1">KACHI17</strain>
    </source>
</reference>
<organism evidence="1">
    <name type="scientific">Sediminibacterium sp. KACHI17</name>
    <dbReference type="NCBI Taxonomy" id="1751071"/>
    <lineage>
        <taxon>Bacteria</taxon>
        <taxon>Pseudomonadati</taxon>
        <taxon>Bacteroidota</taxon>
        <taxon>Chitinophagia</taxon>
        <taxon>Chitinophagales</taxon>
        <taxon>Chitinophagaceae</taxon>
        <taxon>Sediminibacterium</taxon>
    </lineage>
</organism>
<sequence>MAVRTKIIRDNIPPLRRKEGMLVYVAETDSLYQLKGGILNSFWTKYKLSDAGSTGIEWQGSLSAAPADPLKNWAYYNTLDKRSYIWNGSSWNILSQDGIAGMQGPQGENSIVWKGNQTVAPVSPMQNWAYYDIIKRVSFIWNTNTNNWDTLAPGGIGFLFVGSDFDPDWGTVPPPTNPPANPVVNTLYRDPDAGLVYIYDGSAWKLFIKDGLAGDEGPMGPQGPPGPTGQVTSGVMIWLGMFASAPNEHGEPIAINSAYYDQVQRKSFIWDGSQWQILAQDGHVLMWLGELSYEPTATAPFQAYRNTTLRKSFFWAYNPTTQQVQWNIFAEDGWRGDIIEFKQTFSDSVIFNNPGDFVTSNGEMVVIDSKIKLPFSRYGTWDPNRFDLDGTAPPVRRFLLGMSDSNTLALVEPMSEYVRMSREFDLNKRLIPARGYLDTLIGMVIHWTYQGESQQQLALWSEQTEIAVGPIVTIPQTISIFDPANAAAIIALEKNAFPDFIQVFSVRGFQLGVAKTINNYYFYAYIRFYNNSDTDYQFDVGESRLLVSAIGMVRRFNYSK</sequence>
<evidence type="ECO:0008006" key="2">
    <source>
        <dbReference type="Google" id="ProtNLM"/>
    </source>
</evidence>
<dbReference type="RefSeq" id="WP_353549485.1">
    <property type="nucleotide sequence ID" value="NZ_AP029612.1"/>
</dbReference>
<dbReference type="EMBL" id="AP029612">
    <property type="protein sequence ID" value="BFG69135.1"/>
    <property type="molecule type" value="Genomic_DNA"/>
</dbReference>
<proteinExistence type="predicted"/>
<accession>A0AAT9GEQ1</accession>
<gene>
    <name evidence="1" type="ORF">KACHI17_00160</name>
</gene>
<name>A0AAT9GEQ1_9BACT</name>
<dbReference type="AlphaFoldDB" id="A0AAT9GEQ1"/>